<feature type="binding site" evidence="5">
    <location>
        <position position="251"/>
    </location>
    <ligand>
        <name>Mn(2+)</name>
        <dbReference type="ChEBI" id="CHEBI:29035"/>
        <label>2</label>
    </ligand>
</feature>
<dbReference type="InterPro" id="IPR006035">
    <property type="entry name" value="Ureohydrolase"/>
</dbReference>
<dbReference type="AlphaFoldDB" id="A0A285N0F8"/>
<dbReference type="GO" id="GO:0008783">
    <property type="term" value="F:agmatinase activity"/>
    <property type="evidence" value="ECO:0007669"/>
    <property type="project" value="TreeGrafter"/>
</dbReference>
<organism evidence="8 9">
    <name type="scientific">Flagellimonas pacifica</name>
    <dbReference type="NCBI Taxonomy" id="1247520"/>
    <lineage>
        <taxon>Bacteria</taxon>
        <taxon>Pseudomonadati</taxon>
        <taxon>Bacteroidota</taxon>
        <taxon>Flavobacteriia</taxon>
        <taxon>Flavobacteriales</taxon>
        <taxon>Flavobacteriaceae</taxon>
        <taxon>Flagellimonas</taxon>
    </lineage>
</organism>
<evidence type="ECO:0000256" key="1">
    <source>
        <dbReference type="ARBA" id="ARBA00022723"/>
    </source>
</evidence>
<evidence type="ECO:0000313" key="8">
    <source>
        <dbReference type="EMBL" id="SNZ01241.1"/>
    </source>
</evidence>
<dbReference type="Proteomes" id="UP000219048">
    <property type="component" value="Unassembled WGS sequence"/>
</dbReference>
<comment type="pathway">
    <text evidence="5">Amino-acid degradation; L-histidine degradation into L-glutamate; L-glutamate from N-formimidoyl-L-glutamate (hydrolase route): step 1/1.</text>
</comment>
<feature type="binding site" evidence="5">
    <location>
        <position position="161"/>
    </location>
    <ligand>
        <name>Mn(2+)</name>
        <dbReference type="ChEBI" id="CHEBI:29035"/>
        <label>1</label>
    </ligand>
</feature>
<dbReference type="InterPro" id="IPR005923">
    <property type="entry name" value="HutG"/>
</dbReference>
<keyword evidence="1 5" id="KW-0479">Metal-binding</keyword>
<comment type="function">
    <text evidence="5">Catalyzes the conversion of N-formimidoyl-L-glutamate to L-glutamate and formamide.</text>
</comment>
<comment type="similarity">
    <text evidence="5 7">Belongs to the arginase family.</text>
</comment>
<comment type="cofactor">
    <cofactor evidence="5">
        <name>Mn(2+)</name>
        <dbReference type="ChEBI" id="CHEBI:29035"/>
    </cofactor>
    <text evidence="5">Binds 2 manganese ions per subunit.</text>
</comment>
<comment type="catalytic activity">
    <reaction evidence="5">
        <text>N-formimidoyl-L-glutamate + H2O = formamide + L-glutamate</text>
        <dbReference type="Rhea" id="RHEA:22492"/>
        <dbReference type="ChEBI" id="CHEBI:15377"/>
        <dbReference type="ChEBI" id="CHEBI:16397"/>
        <dbReference type="ChEBI" id="CHEBI:29985"/>
        <dbReference type="ChEBI" id="CHEBI:58928"/>
        <dbReference type="EC" id="3.5.3.8"/>
    </reaction>
</comment>
<feature type="binding site" evidence="5">
    <location>
        <position position="159"/>
    </location>
    <ligand>
        <name>Mn(2+)</name>
        <dbReference type="ChEBI" id="CHEBI:29035"/>
        <label>2</label>
    </ligand>
</feature>
<dbReference type="InterPro" id="IPR023696">
    <property type="entry name" value="Ureohydrolase_dom_sf"/>
</dbReference>
<dbReference type="UniPathway" id="UPA00379">
    <property type="reaction ID" value="UER00552"/>
</dbReference>
<keyword evidence="4 5" id="KW-0464">Manganese</keyword>
<evidence type="ECO:0000256" key="2">
    <source>
        <dbReference type="ARBA" id="ARBA00022801"/>
    </source>
</evidence>
<reference evidence="9" key="1">
    <citation type="submission" date="2017-09" db="EMBL/GenBank/DDBJ databases">
        <authorList>
            <person name="Varghese N."/>
            <person name="Submissions S."/>
        </authorList>
    </citation>
    <scope>NUCLEOTIDE SEQUENCE [LARGE SCALE GENOMIC DNA]</scope>
    <source>
        <strain evidence="9">DSM 25885</strain>
    </source>
</reference>
<gene>
    <name evidence="5" type="primary">hutG</name>
    <name evidence="8" type="ORF">SAMN06265377_3078</name>
</gene>
<dbReference type="EC" id="3.5.3.8" evidence="5 6"/>
<feature type="binding site" evidence="5">
    <location>
        <position position="157"/>
    </location>
    <ligand>
        <name>Mn(2+)</name>
        <dbReference type="ChEBI" id="CHEBI:29035"/>
        <label>2</label>
    </ligand>
</feature>
<dbReference type="EMBL" id="OBEH01000005">
    <property type="protein sequence ID" value="SNZ01241.1"/>
    <property type="molecule type" value="Genomic_DNA"/>
</dbReference>
<protein>
    <recommendedName>
        <fullName evidence="5 6">Formimidoylglutamase</fullName>
        <ecNumber evidence="5 6">3.5.3.8</ecNumber>
    </recommendedName>
    <alternativeName>
        <fullName evidence="5">Formiminoglutamase</fullName>
    </alternativeName>
    <alternativeName>
        <fullName evidence="5">Formiminoglutamate hydrolase</fullName>
    </alternativeName>
</protein>
<evidence type="ECO:0000256" key="6">
    <source>
        <dbReference type="NCBIfam" id="TIGR01227"/>
    </source>
</evidence>
<dbReference type="GO" id="GO:0019556">
    <property type="term" value="P:L-histidine catabolic process to glutamate and formamide"/>
    <property type="evidence" value="ECO:0007669"/>
    <property type="project" value="UniProtKB-UniRule"/>
</dbReference>
<dbReference type="NCBIfam" id="TIGR01227">
    <property type="entry name" value="hutG"/>
    <property type="match status" value="1"/>
</dbReference>
<evidence type="ECO:0000256" key="7">
    <source>
        <dbReference type="PROSITE-ProRule" id="PRU00742"/>
    </source>
</evidence>
<dbReference type="CDD" id="cd09988">
    <property type="entry name" value="Formimidoylglutamase"/>
    <property type="match status" value="1"/>
</dbReference>
<keyword evidence="9" id="KW-1185">Reference proteome</keyword>
<dbReference type="GO" id="GO:0033389">
    <property type="term" value="P:putrescine biosynthetic process from arginine, via agmatine"/>
    <property type="evidence" value="ECO:0007669"/>
    <property type="project" value="TreeGrafter"/>
</dbReference>
<dbReference type="OrthoDB" id="9788689at2"/>
<dbReference type="PROSITE" id="PS51409">
    <property type="entry name" value="ARGINASE_2"/>
    <property type="match status" value="1"/>
</dbReference>
<evidence type="ECO:0000256" key="3">
    <source>
        <dbReference type="ARBA" id="ARBA00022808"/>
    </source>
</evidence>
<dbReference type="Gene3D" id="3.40.800.10">
    <property type="entry name" value="Ureohydrolase domain"/>
    <property type="match status" value="1"/>
</dbReference>
<evidence type="ECO:0000256" key="4">
    <source>
        <dbReference type="ARBA" id="ARBA00023211"/>
    </source>
</evidence>
<keyword evidence="2 5" id="KW-0378">Hydrolase</keyword>
<accession>A0A285N0F8</accession>
<sequence length="327" mass="36283">MKHYSKPKKDIWQGRVTNKSLYLHEKVKYTPLEEIPEPPKKSIALLGYACDEGIKRNQGRIGAVKGPETIKTSFGKLPNHLPSTVQLYDAGSITCKNEDMEAAQNALSKAVTTLLDNKQFPIVLGGGHDVAYGHYHGIKNYLDSKKEGQTIGIINFDAHFDLRKNTDNNNSGTPFYQIAMESQKEDSNFNYLCLGIRKDANDRSLFQTAKDLDVNFILSDTFQIEFLDEINTWIHAFIKTVDKVYVTIDMDGFSSAYAPGVSAPSPMGFTPQIVLECLKAIIGSGKLISLDLAEMNPKYDIDGQTAKLAASLIHYVAHNLFPTNGTV</sequence>
<dbReference type="SUPFAM" id="SSF52768">
    <property type="entry name" value="Arginase/deacetylase"/>
    <property type="match status" value="1"/>
</dbReference>
<dbReference type="PANTHER" id="PTHR11358">
    <property type="entry name" value="ARGINASE/AGMATINASE"/>
    <property type="match status" value="1"/>
</dbReference>
<feature type="binding site" evidence="5">
    <location>
        <position position="249"/>
    </location>
    <ligand>
        <name>Mn(2+)</name>
        <dbReference type="ChEBI" id="CHEBI:29035"/>
        <label>2</label>
    </ligand>
</feature>
<name>A0A285N0F8_9FLAO</name>
<dbReference type="GO" id="GO:0050415">
    <property type="term" value="F:formimidoylglutamase activity"/>
    <property type="evidence" value="ECO:0007669"/>
    <property type="project" value="UniProtKB-UniRule"/>
</dbReference>
<dbReference type="Pfam" id="PF00491">
    <property type="entry name" value="Arginase"/>
    <property type="match status" value="1"/>
</dbReference>
<dbReference type="HAMAP" id="MF_00737">
    <property type="entry name" value="Formimidoylglutam"/>
    <property type="match status" value="1"/>
</dbReference>
<feature type="binding site" evidence="5">
    <location>
        <position position="249"/>
    </location>
    <ligand>
        <name>Mn(2+)</name>
        <dbReference type="ChEBI" id="CHEBI:29035"/>
        <label>1</label>
    </ligand>
</feature>
<dbReference type="GO" id="GO:0019557">
    <property type="term" value="P:L-histidine catabolic process to glutamate and formate"/>
    <property type="evidence" value="ECO:0007669"/>
    <property type="project" value="UniProtKB-UniPathway"/>
</dbReference>
<dbReference type="GO" id="GO:0030145">
    <property type="term" value="F:manganese ion binding"/>
    <property type="evidence" value="ECO:0007669"/>
    <property type="project" value="UniProtKB-UniRule"/>
</dbReference>
<dbReference type="PRINTS" id="PR00116">
    <property type="entry name" value="ARGINASE"/>
</dbReference>
<evidence type="ECO:0000256" key="5">
    <source>
        <dbReference type="HAMAP-Rule" id="MF_00737"/>
    </source>
</evidence>
<feature type="binding site" evidence="5">
    <location>
        <position position="157"/>
    </location>
    <ligand>
        <name>Mn(2+)</name>
        <dbReference type="ChEBI" id="CHEBI:29035"/>
        <label>1</label>
    </ligand>
</feature>
<keyword evidence="3 5" id="KW-0369">Histidine metabolism</keyword>
<evidence type="ECO:0000313" key="9">
    <source>
        <dbReference type="Proteomes" id="UP000219048"/>
    </source>
</evidence>
<feature type="binding site" evidence="5">
    <location>
        <position position="128"/>
    </location>
    <ligand>
        <name>Mn(2+)</name>
        <dbReference type="ChEBI" id="CHEBI:29035"/>
        <label>1</label>
    </ligand>
</feature>
<proteinExistence type="inferred from homology"/>
<dbReference type="PANTHER" id="PTHR11358:SF35">
    <property type="entry name" value="FORMIMIDOYLGLUTAMASE"/>
    <property type="match status" value="1"/>
</dbReference>